<sequence>MSPRSNTYSYPVFAHLGLRENAGKNLNQILYHKLIAKGKEVIFIWIPSHRGIASNDVADREAKQSTKDSTNPDYTFLPHRDFISLIDNKCKESWITLWTLNPSRKLFEVKSIYSINIPIHKLNRKDQVLLSRLRIGHTKLTHSYLISRNEPSTCETCHCLPLNTSP</sequence>
<organism evidence="1 2">
    <name type="scientific">Periplaneta americana</name>
    <name type="common">American cockroach</name>
    <name type="synonym">Blatta americana</name>
    <dbReference type="NCBI Taxonomy" id="6978"/>
    <lineage>
        <taxon>Eukaryota</taxon>
        <taxon>Metazoa</taxon>
        <taxon>Ecdysozoa</taxon>
        <taxon>Arthropoda</taxon>
        <taxon>Hexapoda</taxon>
        <taxon>Insecta</taxon>
        <taxon>Pterygota</taxon>
        <taxon>Neoptera</taxon>
        <taxon>Polyneoptera</taxon>
        <taxon>Dictyoptera</taxon>
        <taxon>Blattodea</taxon>
        <taxon>Blattoidea</taxon>
        <taxon>Blattidae</taxon>
        <taxon>Blattinae</taxon>
        <taxon>Periplaneta</taxon>
    </lineage>
</organism>
<name>A0ABQ8SNY2_PERAM</name>
<dbReference type="EMBL" id="JAJSOF020000023">
    <property type="protein sequence ID" value="KAJ4435440.1"/>
    <property type="molecule type" value="Genomic_DNA"/>
</dbReference>
<dbReference type="Proteomes" id="UP001148838">
    <property type="component" value="Unassembled WGS sequence"/>
</dbReference>
<evidence type="ECO:0008006" key="3">
    <source>
        <dbReference type="Google" id="ProtNLM"/>
    </source>
</evidence>
<dbReference type="Gene3D" id="3.30.420.10">
    <property type="entry name" value="Ribonuclease H-like superfamily/Ribonuclease H"/>
    <property type="match status" value="1"/>
</dbReference>
<protein>
    <recommendedName>
        <fullName evidence="3">RNase H type-1 domain-containing protein</fullName>
    </recommendedName>
</protein>
<accession>A0ABQ8SNY2</accession>
<evidence type="ECO:0000313" key="2">
    <source>
        <dbReference type="Proteomes" id="UP001148838"/>
    </source>
</evidence>
<reference evidence="1 2" key="1">
    <citation type="journal article" date="2022" name="Allergy">
        <title>Genome assembly and annotation of Periplaneta americana reveal a comprehensive cockroach allergen profile.</title>
        <authorList>
            <person name="Wang L."/>
            <person name="Xiong Q."/>
            <person name="Saelim N."/>
            <person name="Wang L."/>
            <person name="Nong W."/>
            <person name="Wan A.T."/>
            <person name="Shi M."/>
            <person name="Liu X."/>
            <person name="Cao Q."/>
            <person name="Hui J.H.L."/>
            <person name="Sookrung N."/>
            <person name="Leung T.F."/>
            <person name="Tungtrongchitr A."/>
            <person name="Tsui S.K.W."/>
        </authorList>
    </citation>
    <scope>NUCLEOTIDE SEQUENCE [LARGE SCALE GENOMIC DNA]</scope>
    <source>
        <strain evidence="1">PWHHKU_190912</strain>
    </source>
</reference>
<keyword evidence="2" id="KW-1185">Reference proteome</keyword>
<proteinExistence type="predicted"/>
<comment type="caution">
    <text evidence="1">The sequence shown here is derived from an EMBL/GenBank/DDBJ whole genome shotgun (WGS) entry which is preliminary data.</text>
</comment>
<gene>
    <name evidence="1" type="ORF">ANN_18055</name>
</gene>
<dbReference type="InterPro" id="IPR036397">
    <property type="entry name" value="RNaseH_sf"/>
</dbReference>
<dbReference type="InterPro" id="IPR012337">
    <property type="entry name" value="RNaseH-like_sf"/>
</dbReference>
<dbReference type="SUPFAM" id="SSF53098">
    <property type="entry name" value="Ribonuclease H-like"/>
    <property type="match status" value="1"/>
</dbReference>
<evidence type="ECO:0000313" key="1">
    <source>
        <dbReference type="EMBL" id="KAJ4435440.1"/>
    </source>
</evidence>